<evidence type="ECO:0000313" key="2">
    <source>
        <dbReference type="Proteomes" id="UP000504636"/>
    </source>
</evidence>
<sequence>MYDLLLDSLRKLSKVESIGIYSPLANRDDTNFKQDPHPIWPGIAAQKVLDEAQSKIPDLYEYYAHKSLLNMVLAAVAESGIHLKELKTTAGALGIDALKVRSEYLTPSLRRLDTLSLSFELHKFLYSSTKPPTNHLPTFLSFVPNLTTLDLTFPSEHGTWGRPLTTNRVFDRWLSSFQIIHFQHLETLKLARFCTLDDNFKAFTALHAATLRAVRLEQCTVQDLGNVMDNMANELQLEELVVLEPSEYRAVIGIIIHDFVNRSEAAATRVLVTNMVGKAVVAKPDGMRGGREWALRRDRLTTLGG</sequence>
<evidence type="ECO:0000313" key="3">
    <source>
        <dbReference type="RefSeq" id="XP_033568628.1"/>
    </source>
</evidence>
<dbReference type="RefSeq" id="XP_033568628.1">
    <property type="nucleotide sequence ID" value="XM_033726346.1"/>
</dbReference>
<dbReference type="EMBL" id="MU003728">
    <property type="protein sequence ID" value="KAF2801664.1"/>
    <property type="molecule type" value="Genomic_DNA"/>
</dbReference>
<reference evidence="3" key="2">
    <citation type="submission" date="2020-04" db="EMBL/GenBank/DDBJ databases">
        <authorList>
            <consortium name="NCBI Genome Project"/>
        </authorList>
    </citation>
    <scope>NUCLEOTIDE SEQUENCE</scope>
    <source>
        <strain evidence="3">CBS 304.34</strain>
    </source>
</reference>
<evidence type="ECO:0000313" key="1">
    <source>
        <dbReference type="EMBL" id="KAF2801664.1"/>
    </source>
</evidence>
<evidence type="ECO:0008006" key="4">
    <source>
        <dbReference type="Google" id="ProtNLM"/>
    </source>
</evidence>
<accession>A0A6A6Y0X4</accession>
<dbReference type="InterPro" id="IPR032675">
    <property type="entry name" value="LRR_dom_sf"/>
</dbReference>
<gene>
    <name evidence="1 3" type="ORF">BDZ99DRAFT_528137</name>
</gene>
<keyword evidence="2" id="KW-1185">Reference proteome</keyword>
<dbReference type="Gene3D" id="3.80.10.10">
    <property type="entry name" value="Ribonuclease Inhibitor"/>
    <property type="match status" value="1"/>
</dbReference>
<dbReference type="Proteomes" id="UP000504636">
    <property type="component" value="Unplaced"/>
</dbReference>
<proteinExistence type="predicted"/>
<dbReference type="GeneID" id="54467239"/>
<reference evidence="1 3" key="1">
    <citation type="journal article" date="2020" name="Stud. Mycol.">
        <title>101 Dothideomycetes genomes: a test case for predicting lifestyles and emergence of pathogens.</title>
        <authorList>
            <person name="Haridas S."/>
            <person name="Albert R."/>
            <person name="Binder M."/>
            <person name="Bloem J."/>
            <person name="Labutti K."/>
            <person name="Salamov A."/>
            <person name="Andreopoulos B."/>
            <person name="Baker S."/>
            <person name="Barry K."/>
            <person name="Bills G."/>
            <person name="Bluhm B."/>
            <person name="Cannon C."/>
            <person name="Castanera R."/>
            <person name="Culley D."/>
            <person name="Daum C."/>
            <person name="Ezra D."/>
            <person name="Gonzalez J."/>
            <person name="Henrissat B."/>
            <person name="Kuo A."/>
            <person name="Liang C."/>
            <person name="Lipzen A."/>
            <person name="Lutzoni F."/>
            <person name="Magnuson J."/>
            <person name="Mondo S."/>
            <person name="Nolan M."/>
            <person name="Ohm R."/>
            <person name="Pangilinan J."/>
            <person name="Park H.-J."/>
            <person name="Ramirez L."/>
            <person name="Alfaro M."/>
            <person name="Sun H."/>
            <person name="Tritt A."/>
            <person name="Yoshinaga Y."/>
            <person name="Zwiers L.-H."/>
            <person name="Turgeon B."/>
            <person name="Goodwin S."/>
            <person name="Spatafora J."/>
            <person name="Crous P."/>
            <person name="Grigoriev I."/>
        </authorList>
    </citation>
    <scope>NUCLEOTIDE SEQUENCE</scope>
    <source>
        <strain evidence="1 3">CBS 304.34</strain>
    </source>
</reference>
<organism evidence="1">
    <name type="scientific">Mytilinidion resinicola</name>
    <dbReference type="NCBI Taxonomy" id="574789"/>
    <lineage>
        <taxon>Eukaryota</taxon>
        <taxon>Fungi</taxon>
        <taxon>Dikarya</taxon>
        <taxon>Ascomycota</taxon>
        <taxon>Pezizomycotina</taxon>
        <taxon>Dothideomycetes</taxon>
        <taxon>Pleosporomycetidae</taxon>
        <taxon>Mytilinidiales</taxon>
        <taxon>Mytilinidiaceae</taxon>
        <taxon>Mytilinidion</taxon>
    </lineage>
</organism>
<protein>
    <recommendedName>
        <fullName evidence="4">F-box domain-containing protein</fullName>
    </recommendedName>
</protein>
<dbReference type="SUPFAM" id="SSF52047">
    <property type="entry name" value="RNI-like"/>
    <property type="match status" value="1"/>
</dbReference>
<reference evidence="3" key="3">
    <citation type="submission" date="2025-04" db="UniProtKB">
        <authorList>
            <consortium name="RefSeq"/>
        </authorList>
    </citation>
    <scope>IDENTIFICATION</scope>
    <source>
        <strain evidence="3">CBS 304.34</strain>
    </source>
</reference>
<dbReference type="AlphaFoldDB" id="A0A6A6Y0X4"/>
<name>A0A6A6Y0X4_9PEZI</name>